<proteinExistence type="predicted"/>
<evidence type="ECO:0000313" key="2">
    <source>
        <dbReference type="EMBL" id="GAA4959024.1"/>
    </source>
</evidence>
<dbReference type="Pfam" id="PF03168">
    <property type="entry name" value="LEA_2"/>
    <property type="match status" value="1"/>
</dbReference>
<dbReference type="Gene3D" id="2.60.40.1820">
    <property type="match status" value="1"/>
</dbReference>
<dbReference type="AlphaFoldDB" id="A0AAV3U944"/>
<name>A0AAV3U944_9ALTE</name>
<organism evidence="2 3">
    <name type="scientific">Halioxenophilus aromaticivorans</name>
    <dbReference type="NCBI Taxonomy" id="1306992"/>
    <lineage>
        <taxon>Bacteria</taxon>
        <taxon>Pseudomonadati</taxon>
        <taxon>Pseudomonadota</taxon>
        <taxon>Gammaproteobacteria</taxon>
        <taxon>Alteromonadales</taxon>
        <taxon>Alteromonadaceae</taxon>
        <taxon>Halioxenophilus</taxon>
    </lineage>
</organism>
<keyword evidence="3" id="KW-1185">Reference proteome</keyword>
<dbReference type="SUPFAM" id="SSF117070">
    <property type="entry name" value="LEA14-like"/>
    <property type="match status" value="1"/>
</dbReference>
<dbReference type="EMBL" id="BAABLX010000077">
    <property type="protein sequence ID" value="GAA4959024.1"/>
    <property type="molecule type" value="Genomic_DNA"/>
</dbReference>
<dbReference type="InterPro" id="IPR004864">
    <property type="entry name" value="LEA_2"/>
</dbReference>
<accession>A0AAV3U944</accession>
<evidence type="ECO:0000259" key="1">
    <source>
        <dbReference type="SMART" id="SM00769"/>
    </source>
</evidence>
<reference evidence="3" key="1">
    <citation type="journal article" date="2019" name="Int. J. Syst. Evol. Microbiol.">
        <title>The Global Catalogue of Microorganisms (GCM) 10K type strain sequencing project: providing services to taxonomists for standard genome sequencing and annotation.</title>
        <authorList>
            <consortium name="The Broad Institute Genomics Platform"/>
            <consortium name="The Broad Institute Genome Sequencing Center for Infectious Disease"/>
            <person name="Wu L."/>
            <person name="Ma J."/>
        </authorList>
    </citation>
    <scope>NUCLEOTIDE SEQUENCE [LARGE SCALE GENOMIC DNA]</scope>
    <source>
        <strain evidence="3">JCM 19134</strain>
    </source>
</reference>
<dbReference type="GO" id="GO:0009269">
    <property type="term" value="P:response to desiccation"/>
    <property type="evidence" value="ECO:0007669"/>
    <property type="project" value="InterPro"/>
</dbReference>
<dbReference type="RefSeq" id="WP_345427563.1">
    <property type="nucleotide sequence ID" value="NZ_AP031496.1"/>
</dbReference>
<dbReference type="SMART" id="SM00769">
    <property type="entry name" value="WHy"/>
    <property type="match status" value="1"/>
</dbReference>
<feature type="domain" description="Water stress and hypersensitive response" evidence="1">
    <location>
        <begin position="22"/>
        <end position="137"/>
    </location>
</feature>
<comment type="caution">
    <text evidence="2">The sequence shown here is derived from an EMBL/GenBank/DDBJ whole genome shotgun (WGS) entry which is preliminary data.</text>
</comment>
<gene>
    <name evidence="2" type="ORF">GCM10025791_44880</name>
</gene>
<dbReference type="Proteomes" id="UP001409585">
    <property type="component" value="Unassembled WGS sequence"/>
</dbReference>
<protein>
    <recommendedName>
        <fullName evidence="1">Water stress and hypersensitive response domain-containing protein</fullName>
    </recommendedName>
</protein>
<sequence>MVLLVSLAGCASLVPGLEKPSIKVTSIGLGKSTTLSQGIEIGLVVTNPNGVALPVKGMNYALSLNGQKVLTGANNQIPTLPAYSDTPITITATADLISVARLLASLSAGTSLLNYELAGKLGLSGWRMPVNIKQTGEVNLAH</sequence>
<evidence type="ECO:0000313" key="3">
    <source>
        <dbReference type="Proteomes" id="UP001409585"/>
    </source>
</evidence>
<dbReference type="InterPro" id="IPR013990">
    <property type="entry name" value="WHy-dom"/>
</dbReference>